<feature type="region of interest" description="Disordered" evidence="1">
    <location>
        <begin position="102"/>
        <end position="122"/>
    </location>
</feature>
<dbReference type="PaxDb" id="4097-A0A1S3ZG54"/>
<dbReference type="AlphaFoldDB" id="A0A1S3ZG54"/>
<sequence length="229" mass="25817">MYGIHSRTFTVSRDVVLKKDVFPFKYAHTTSSIFSVLDLTSTILSYPENKSSSQYLSSTNSSLGDEIPLNNTTSETVANTGGNSTAGGLYFSVSIPIEPSFHFSPPLPTPDPPLNRKSNRDSRPPIWMRDYVTRNKRNGLAAYSVIFEPKTFAEAVKDSKWIAAMKNEILALEKNNTWREVERYKARLVAKGYNQQEGLNYTETFSPMDKIVTVRSVLAIAVAKHWFIY</sequence>
<organism evidence="3">
    <name type="scientific">Nicotiana tabacum</name>
    <name type="common">Common tobacco</name>
    <dbReference type="NCBI Taxonomy" id="4097"/>
    <lineage>
        <taxon>Eukaryota</taxon>
        <taxon>Viridiplantae</taxon>
        <taxon>Streptophyta</taxon>
        <taxon>Embryophyta</taxon>
        <taxon>Tracheophyta</taxon>
        <taxon>Spermatophyta</taxon>
        <taxon>Magnoliopsida</taxon>
        <taxon>eudicotyledons</taxon>
        <taxon>Gunneridae</taxon>
        <taxon>Pentapetalae</taxon>
        <taxon>asterids</taxon>
        <taxon>lamiids</taxon>
        <taxon>Solanales</taxon>
        <taxon>Solanaceae</taxon>
        <taxon>Nicotianoideae</taxon>
        <taxon>Nicotianeae</taxon>
        <taxon>Nicotiana</taxon>
    </lineage>
</organism>
<evidence type="ECO:0000313" key="3">
    <source>
        <dbReference type="RefSeq" id="XP_016463433.1"/>
    </source>
</evidence>
<dbReference type="Pfam" id="PF07727">
    <property type="entry name" value="RVT_2"/>
    <property type="match status" value="1"/>
</dbReference>
<reference evidence="3" key="1">
    <citation type="submission" date="2025-08" db="UniProtKB">
        <authorList>
            <consortium name="RefSeq"/>
        </authorList>
    </citation>
    <scope>IDENTIFICATION</scope>
</reference>
<accession>A0A1S3ZG54</accession>
<dbReference type="KEGG" id="nta:107786462"/>
<evidence type="ECO:0000256" key="1">
    <source>
        <dbReference type="SAM" id="MobiDB-lite"/>
    </source>
</evidence>
<feature type="domain" description="Reverse transcriptase Ty1/copia-type" evidence="2">
    <location>
        <begin position="165"/>
        <end position="228"/>
    </location>
</feature>
<name>A0A1S3ZG54_TOBAC</name>
<dbReference type="STRING" id="4097.A0A1S3ZG54"/>
<proteinExistence type="predicted"/>
<evidence type="ECO:0000259" key="2">
    <source>
        <dbReference type="Pfam" id="PF07727"/>
    </source>
</evidence>
<gene>
    <name evidence="3" type="primary">LOC107786462</name>
</gene>
<dbReference type="OrthoDB" id="422839at2759"/>
<dbReference type="RefSeq" id="XP_016463433.1">
    <property type="nucleotide sequence ID" value="XM_016607947.1"/>
</dbReference>
<dbReference type="InterPro" id="IPR013103">
    <property type="entry name" value="RVT_2"/>
</dbReference>
<protein>
    <recommendedName>
        <fullName evidence="2">Reverse transcriptase Ty1/copia-type domain-containing protein</fullName>
    </recommendedName>
</protein>